<protein>
    <submittedName>
        <fullName evidence="7">Penicillin acylase family protein</fullName>
    </submittedName>
</protein>
<keyword evidence="2" id="KW-0378">Hydrolase</keyword>
<dbReference type="CDD" id="cd03747">
    <property type="entry name" value="Ntn_PGA_like"/>
    <property type="match status" value="1"/>
</dbReference>
<dbReference type="PIRSF" id="PIRSF001227">
    <property type="entry name" value="Pen_acylase"/>
    <property type="match status" value="1"/>
</dbReference>
<dbReference type="Gene3D" id="1.10.1400.10">
    <property type="match status" value="1"/>
</dbReference>
<comment type="caution">
    <text evidence="7">The sequence shown here is derived from an EMBL/GenBank/DDBJ whole genome shotgun (WGS) entry which is preliminary data.</text>
</comment>
<organism evidence="7 8">
    <name type="scientific">Halobacillus salinus</name>
    <dbReference type="NCBI Taxonomy" id="192814"/>
    <lineage>
        <taxon>Bacteria</taxon>
        <taxon>Bacillati</taxon>
        <taxon>Bacillota</taxon>
        <taxon>Bacilli</taxon>
        <taxon>Bacillales</taxon>
        <taxon>Bacillaceae</taxon>
        <taxon>Halobacillus</taxon>
    </lineage>
</organism>
<dbReference type="GO" id="GO:0016811">
    <property type="term" value="F:hydrolase activity, acting on carbon-nitrogen (but not peptide) bonds, in linear amides"/>
    <property type="evidence" value="ECO:0007669"/>
    <property type="project" value="InterPro"/>
</dbReference>
<dbReference type="SUPFAM" id="SSF56235">
    <property type="entry name" value="N-terminal nucleophile aminohydrolases (Ntn hydrolases)"/>
    <property type="match status" value="1"/>
</dbReference>
<dbReference type="GO" id="GO:0017000">
    <property type="term" value="P:antibiotic biosynthetic process"/>
    <property type="evidence" value="ECO:0007669"/>
    <property type="project" value="InterPro"/>
</dbReference>
<evidence type="ECO:0000256" key="6">
    <source>
        <dbReference type="SAM" id="Phobius"/>
    </source>
</evidence>
<keyword evidence="6" id="KW-1133">Transmembrane helix</keyword>
<dbReference type="PANTHER" id="PTHR34218:SF4">
    <property type="entry name" value="ACYL-HOMOSERINE LACTONE ACYLASE QUIP"/>
    <property type="match status" value="1"/>
</dbReference>
<comment type="cofactor">
    <cofactor evidence="5">
        <name>Ca(2+)</name>
        <dbReference type="ChEBI" id="CHEBI:29108"/>
    </cofactor>
    <text evidence="5">Binds 1 Ca(2+) ion per dimer.</text>
</comment>
<sequence>METAKEFEVRSPKRKPWKKYALISVGIVVLLIAIALIFVNVYINRSLPQVQGEVEINGLEEQVTVLRDDQGVPHIKAENAHDLFLAQGYVQAQDRLFQMELARRQASGTLSEVVGEATVDQDKYFRTLGLRRAAEASLTSYSEESMDALEAFSDGVNAYINDASTNHRLPPEFALMGIEPEAWEPVDSLTVGKYMAFDLGGHWERQAFNYYLLSEFNEEKAYELFPTYPEKAPTILGEVGKVDVASSFKDAVIPHAFNGSNNWVVSGERTSSGAPLLADDPHLGLATPSIWYQMHLQSPEYNVSGVIFAGIPGIILGHNSDISWGVTNVGPDVQQLYLEKRNPDNPDEFLYEEEWEEATIHKEPIKVKDADTIDYEVTETRHGPIVSEFAEQSGKDTSMTLRWTALDPTTELEAILEINRSTNWNQFEKGLEKFLAPAQNFVFASNDGTIAYKANGQIPIYDNPDDALLPMRGWKEEDEWKGYIPFDELPSIVNPEEGFVATANNKVVGDDYPYHISHNWAQPYRYERIVQLLEGKENLKVEDFQEMQMDVHNLQAEEFLPFMLSHLSRENLSHQEEEAVSLLEGWNYEDDKDLTQPLLFHAWISSIQDVLYQSSIPEEMRGLFHGSGQTTDELLRDVREGEDSVWITEAGGIEQVMTTSFNRMISERVEDLGEDVERWTWGDAHAVAFTHPLSSIGFLERFYNPEEPKPVSGSRVTVRAAGYGEDGIVDHGASWRFVSDLSKPSLGHHIVGPGQSGHFRSAWYHDQFDDWVEGAYHETSLQETSGQELMLTPAE</sequence>
<keyword evidence="3" id="KW-0865">Zymogen</keyword>
<feature type="binding site" evidence="5">
    <location>
        <position position="332"/>
    </location>
    <ligand>
        <name>Ca(2+)</name>
        <dbReference type="ChEBI" id="CHEBI:29108"/>
    </ligand>
</feature>
<reference evidence="7 8" key="1">
    <citation type="journal article" date="2003" name="Int. J. Syst. Evol. Microbiol.">
        <title>Halobacillus salinus sp. nov., isolated from a salt lake on the coast of the East Sea in Korea.</title>
        <authorList>
            <person name="Yoon J.H."/>
            <person name="Kang K.H."/>
            <person name="Park Y.H."/>
        </authorList>
    </citation>
    <scope>NUCLEOTIDE SEQUENCE [LARGE SCALE GENOMIC DNA]</scope>
    <source>
        <strain evidence="7 8">HSL-3</strain>
    </source>
</reference>
<dbReference type="Gene3D" id="2.30.120.10">
    <property type="match status" value="1"/>
</dbReference>
<dbReference type="InterPro" id="IPR043146">
    <property type="entry name" value="Penicillin_amidase_N_B-knob"/>
</dbReference>
<evidence type="ECO:0000256" key="5">
    <source>
        <dbReference type="PIRSR" id="PIRSR001227-2"/>
    </source>
</evidence>
<proteinExistence type="inferred from homology"/>
<dbReference type="STRING" id="192814.GCA_900166575_02169"/>
<dbReference type="InterPro" id="IPR014395">
    <property type="entry name" value="Pen/GL7ACA/AHL_acylase"/>
</dbReference>
<dbReference type="Gene3D" id="1.10.439.10">
    <property type="entry name" value="Penicillin Amidohydrolase, domain 1"/>
    <property type="match status" value="1"/>
</dbReference>
<evidence type="ECO:0000313" key="8">
    <source>
        <dbReference type="Proteomes" id="UP000297982"/>
    </source>
</evidence>
<evidence type="ECO:0000256" key="4">
    <source>
        <dbReference type="PIRSR" id="PIRSR001227-1"/>
    </source>
</evidence>
<dbReference type="InterPro" id="IPR002692">
    <property type="entry name" value="S45"/>
</dbReference>
<feature type="transmembrane region" description="Helical" evidence="6">
    <location>
        <begin position="20"/>
        <end position="43"/>
    </location>
</feature>
<dbReference type="Pfam" id="PF01804">
    <property type="entry name" value="Penicil_amidase"/>
    <property type="match status" value="1"/>
</dbReference>
<evidence type="ECO:0000313" key="7">
    <source>
        <dbReference type="EMBL" id="TGB05138.1"/>
    </source>
</evidence>
<dbReference type="AlphaFoldDB" id="A0A4Z0H3Y3"/>
<comment type="similarity">
    <text evidence="1">Belongs to the peptidase S45 family.</text>
</comment>
<evidence type="ECO:0000256" key="3">
    <source>
        <dbReference type="ARBA" id="ARBA00023145"/>
    </source>
</evidence>
<feature type="active site" description="Nucleophile" evidence="4">
    <location>
        <position position="260"/>
    </location>
</feature>
<dbReference type="InterPro" id="IPR029055">
    <property type="entry name" value="Ntn_hydrolases_N"/>
</dbReference>
<dbReference type="Proteomes" id="UP000297982">
    <property type="component" value="Unassembled WGS sequence"/>
</dbReference>
<dbReference type="Gene3D" id="3.60.20.10">
    <property type="entry name" value="Glutamine Phosphoribosylpyrophosphate, subunit 1, domain 1"/>
    <property type="match status" value="1"/>
</dbReference>
<dbReference type="EMBL" id="SRJC01000001">
    <property type="protein sequence ID" value="TGB05138.1"/>
    <property type="molecule type" value="Genomic_DNA"/>
</dbReference>
<dbReference type="InterPro" id="IPR043147">
    <property type="entry name" value="Penicillin_amidase_A-knob"/>
</dbReference>
<accession>A0A4Z0H3Y3</accession>
<keyword evidence="8" id="KW-1185">Reference proteome</keyword>
<dbReference type="PANTHER" id="PTHR34218">
    <property type="entry name" value="PEPTIDASE S45 PENICILLIN AMIDASE"/>
    <property type="match status" value="1"/>
</dbReference>
<keyword evidence="6" id="KW-0812">Transmembrane</keyword>
<keyword evidence="6" id="KW-0472">Membrane</keyword>
<dbReference type="GO" id="GO:0046872">
    <property type="term" value="F:metal ion binding"/>
    <property type="evidence" value="ECO:0007669"/>
    <property type="project" value="UniProtKB-KW"/>
</dbReference>
<dbReference type="InterPro" id="IPR023343">
    <property type="entry name" value="Penicillin_amidase_dom1"/>
</dbReference>
<evidence type="ECO:0000256" key="1">
    <source>
        <dbReference type="ARBA" id="ARBA00006586"/>
    </source>
</evidence>
<keyword evidence="5" id="KW-0106">Calcium</keyword>
<dbReference type="RefSeq" id="WP_135327347.1">
    <property type="nucleotide sequence ID" value="NZ_SRJC01000001.1"/>
</dbReference>
<name>A0A4Z0H3Y3_9BACI</name>
<evidence type="ECO:0000256" key="2">
    <source>
        <dbReference type="ARBA" id="ARBA00022801"/>
    </source>
</evidence>
<gene>
    <name evidence="7" type="ORF">E4663_09135</name>
</gene>
<keyword evidence="5" id="KW-0479">Metal-binding</keyword>